<evidence type="ECO:0000313" key="3">
    <source>
        <dbReference type="Proteomes" id="UP001432059"/>
    </source>
</evidence>
<organism evidence="2 3">
    <name type="scientific">Bergeyella porcorum</name>
    <dbReference type="NCBI Taxonomy" id="1735111"/>
    <lineage>
        <taxon>Bacteria</taxon>
        <taxon>Pseudomonadati</taxon>
        <taxon>Bacteroidota</taxon>
        <taxon>Flavobacteriia</taxon>
        <taxon>Flavobacteriales</taxon>
        <taxon>Weeksellaceae</taxon>
        <taxon>Bergeyella</taxon>
    </lineage>
</organism>
<dbReference type="AlphaFoldDB" id="A0AAU0F385"/>
<reference evidence="2" key="1">
    <citation type="submission" date="2023-10" db="EMBL/GenBank/DDBJ databases">
        <title>Characterization and whole genome sequencing of a novel strain of Bergeyella porcorum QD2021 isolated from pig.</title>
        <authorList>
            <person name="Liu G."/>
            <person name="Chen C."/>
            <person name="Han X."/>
        </authorList>
    </citation>
    <scope>NUCLEOTIDE SEQUENCE</scope>
    <source>
        <strain evidence="2">QD2021</strain>
    </source>
</reference>
<keyword evidence="3" id="KW-1185">Reference proteome</keyword>
<proteinExistence type="predicted"/>
<sequence length="63" mass="7654">MQWSQFLFFILSSIFLHQMIVQYIEFFKLSRFFEVFFNILASSLISFVFILVYALAFKIKQKV</sequence>
<accession>A0AAU0F385</accession>
<keyword evidence="1" id="KW-0812">Transmembrane</keyword>
<keyword evidence="1" id="KW-1133">Transmembrane helix</keyword>
<evidence type="ECO:0000313" key="2">
    <source>
        <dbReference type="EMBL" id="WOC52180.1"/>
    </source>
</evidence>
<name>A0AAU0F385_9FLAO</name>
<evidence type="ECO:0000256" key="1">
    <source>
        <dbReference type="SAM" id="Phobius"/>
    </source>
</evidence>
<dbReference type="Proteomes" id="UP001432059">
    <property type="component" value="Chromosome"/>
</dbReference>
<keyword evidence="1" id="KW-0472">Membrane</keyword>
<dbReference type="KEGG" id="bpor:BPO_1533"/>
<dbReference type="EMBL" id="CP136426">
    <property type="protein sequence ID" value="WOC52180.1"/>
    <property type="molecule type" value="Genomic_DNA"/>
</dbReference>
<protein>
    <submittedName>
        <fullName evidence="2">Uncharacterized protein</fullName>
    </submittedName>
</protein>
<gene>
    <name evidence="2" type="ORF">BPO_1533</name>
</gene>
<feature type="transmembrane region" description="Helical" evidence="1">
    <location>
        <begin position="7"/>
        <end position="24"/>
    </location>
</feature>
<feature type="transmembrane region" description="Helical" evidence="1">
    <location>
        <begin position="36"/>
        <end position="57"/>
    </location>
</feature>